<evidence type="ECO:0000313" key="1">
    <source>
        <dbReference type="EMBL" id="AHC13865.1"/>
    </source>
</evidence>
<dbReference type="PANTHER" id="PTHR21015">
    <property type="entry name" value="UDP-N-ACETYLGLUCOSAMINE--N-ACETYLMURAMYL-(PENTAPEPTIDE) PYROPHOSPHORYL-UNDECAPRENOL N-ACETYLGLUCOSAMINE TRANSFERASE 1"/>
    <property type="match status" value="1"/>
</dbReference>
<organism evidence="1 2">
    <name type="scientific">Salinispira pacifica</name>
    <dbReference type="NCBI Taxonomy" id="1307761"/>
    <lineage>
        <taxon>Bacteria</taxon>
        <taxon>Pseudomonadati</taxon>
        <taxon>Spirochaetota</taxon>
        <taxon>Spirochaetia</taxon>
        <taxon>Spirochaetales</taxon>
        <taxon>Spirochaetaceae</taxon>
        <taxon>Salinispira</taxon>
    </lineage>
</organism>
<gene>
    <name evidence="1" type="ORF">L21SP2_0433</name>
</gene>
<proteinExistence type="predicted"/>
<dbReference type="HOGENOM" id="CLU_048991_1_0_12"/>
<dbReference type="Proteomes" id="UP000018680">
    <property type="component" value="Chromosome"/>
</dbReference>
<evidence type="ECO:0008006" key="3">
    <source>
        <dbReference type="Google" id="ProtNLM"/>
    </source>
</evidence>
<reference evidence="1 2" key="1">
    <citation type="journal article" date="2015" name="Stand. Genomic Sci.">
        <title>Complete genome sequence and description of Salinispira pacifica gen. nov., sp. nov., a novel spirochaete isolated form a hypersaline microbial mat.</title>
        <authorList>
            <person name="Ben Hania W."/>
            <person name="Joseph M."/>
            <person name="Schumann P."/>
            <person name="Bunk B."/>
            <person name="Fiebig A."/>
            <person name="Sproer C."/>
            <person name="Klenk H.P."/>
            <person name="Fardeau M.L."/>
            <person name="Spring S."/>
        </authorList>
    </citation>
    <scope>NUCLEOTIDE SEQUENCE [LARGE SCALE GENOMIC DNA]</scope>
    <source>
        <strain evidence="1 2">L21-RPul-D2</strain>
    </source>
</reference>
<dbReference type="STRING" id="1307761.L21SP2_0433"/>
<sequence>MRVALACNGEGFGHVSRTTAFYEALKDRYDLVILAPETVHGFLAEKLPDARVFSVPHMHLAKISDRINFLRTAWENMPTLLTLRTRIVRASRLLRELGVDVLINDYEPFSAIAAKRIGIPVLQFNHPGIVVQSPSIMPDALAVKLVARFMMPSFDKRIFCSFYNGDVGPMIRRELSEAQVSRQDYYVVSLKESYRRPVLKRLHQMGIHNYRLFPNPDDDYVAAVANCRAVITSAGHQTLSECIHMGKPVFAIPQRGQYEQRLNARMLSASGWGSYGSIRNLKRTLGGFIARLDSYPRKAQPWIKFNFNNETDRIMKKVESFIRHSSRPAILPIWSFLFPDDEKNEDVHNLWGLLPVKSREMEDLRDRRLFRQFRSHEYYEQSSSIR</sequence>
<protein>
    <recommendedName>
        <fullName evidence="3">Glycosyl transferase family 28 C-terminal domain-containing protein</fullName>
    </recommendedName>
</protein>
<dbReference type="OrthoDB" id="368996at2"/>
<dbReference type="Gene3D" id="3.40.50.2000">
    <property type="entry name" value="Glycogen Phosphorylase B"/>
    <property type="match status" value="1"/>
</dbReference>
<dbReference type="PANTHER" id="PTHR21015:SF22">
    <property type="entry name" value="GLYCOSYLTRANSFERASE"/>
    <property type="match status" value="1"/>
</dbReference>
<name>V5WE01_9SPIO</name>
<accession>V5WE01</accession>
<dbReference type="KEGG" id="slr:L21SP2_0433"/>
<dbReference type="GO" id="GO:0016757">
    <property type="term" value="F:glycosyltransferase activity"/>
    <property type="evidence" value="ECO:0007669"/>
    <property type="project" value="TreeGrafter"/>
</dbReference>
<evidence type="ECO:0000313" key="2">
    <source>
        <dbReference type="Proteomes" id="UP000018680"/>
    </source>
</evidence>
<dbReference type="AlphaFoldDB" id="V5WE01"/>
<dbReference type="eggNOG" id="COG0707">
    <property type="taxonomic scope" value="Bacteria"/>
</dbReference>
<dbReference type="EMBL" id="CP006939">
    <property type="protein sequence ID" value="AHC13865.1"/>
    <property type="molecule type" value="Genomic_DNA"/>
</dbReference>
<dbReference type="SUPFAM" id="SSF53756">
    <property type="entry name" value="UDP-Glycosyltransferase/glycogen phosphorylase"/>
    <property type="match status" value="1"/>
</dbReference>
<keyword evidence="2" id="KW-1185">Reference proteome</keyword>
<dbReference type="RefSeq" id="WP_024266797.1">
    <property type="nucleotide sequence ID" value="NC_023035.1"/>
</dbReference>
<dbReference type="Pfam" id="PF13528">
    <property type="entry name" value="Glyco_trans_1_3"/>
    <property type="match status" value="2"/>
</dbReference>